<proteinExistence type="predicted"/>
<dbReference type="InterPro" id="IPR036390">
    <property type="entry name" value="WH_DNA-bd_sf"/>
</dbReference>
<dbReference type="InterPro" id="IPR046342">
    <property type="entry name" value="CBS_dom_sf"/>
</dbReference>
<dbReference type="Proteomes" id="UP000768163">
    <property type="component" value="Unassembled WGS sequence"/>
</dbReference>
<dbReference type="SUPFAM" id="SSF54631">
    <property type="entry name" value="CBS-domain pair"/>
    <property type="match status" value="1"/>
</dbReference>
<dbReference type="Gene3D" id="1.10.10.10">
    <property type="entry name" value="Winged helix-like DNA-binding domain superfamily/Winged helix DNA-binding domain"/>
    <property type="match status" value="1"/>
</dbReference>
<dbReference type="SMART" id="SM00116">
    <property type="entry name" value="CBS"/>
    <property type="match status" value="2"/>
</dbReference>
<evidence type="ECO:0000313" key="4">
    <source>
        <dbReference type="EMBL" id="NCN65672.1"/>
    </source>
</evidence>
<comment type="caution">
    <text evidence="4">The sequence shown here is derived from an EMBL/GenBank/DDBJ whole genome shotgun (WGS) entry which is preliminary data.</text>
</comment>
<dbReference type="InterPro" id="IPR016436">
    <property type="entry name" value="UCP005063_CBS"/>
</dbReference>
<dbReference type="SUPFAM" id="SSF46785">
    <property type="entry name" value="Winged helix' DNA-binding domain"/>
    <property type="match status" value="1"/>
</dbReference>
<dbReference type="GO" id="GO:0003677">
    <property type="term" value="F:DNA binding"/>
    <property type="evidence" value="ECO:0007669"/>
    <property type="project" value="InterPro"/>
</dbReference>
<dbReference type="Pfam" id="PF03444">
    <property type="entry name" value="WHD_HrcA"/>
    <property type="match status" value="1"/>
</dbReference>
<dbReference type="AlphaFoldDB" id="A0A8J8CID4"/>
<dbReference type="PANTHER" id="PTHR43080:SF2">
    <property type="entry name" value="CBS DOMAIN-CONTAINING PROTEIN"/>
    <property type="match status" value="1"/>
</dbReference>
<dbReference type="EMBL" id="JAACVF010000195">
    <property type="protein sequence ID" value="NCN65672.1"/>
    <property type="molecule type" value="Genomic_DNA"/>
</dbReference>
<dbReference type="InterPro" id="IPR051257">
    <property type="entry name" value="Diverse_CBS-Domain"/>
</dbReference>
<gene>
    <name evidence="4" type="ORF">GW910_06420</name>
</gene>
<sequence>MISRVYKEILGGLITIHEKKRGSIKGEEIAALLDKTAGTIRNQMQTLRALGYVDGIPGPKGGYLPTLKAYEVLRFEHSEYFIEVPVYQNNERVEGLIVQQIIFSNVSDPKACRCTIKILGDTFKIHDGNMLKVGPTPINKIMVVGKVIGRNDADKEILLATKSITSVPRYKVCDMIVNQRLVSFNPDTALSECEETLIRNKIDAAPVVENGKIIGIVSLRDIVCATVEKKAVNTASGIMETYPVTISANAQLADAVTIMKKNKVKRVVIVDSNTYEPKGIVSMTDIINLMLE</sequence>
<organism evidence="4 5">
    <name type="scientific">Candidatus Altarchaeum hamiconexum</name>
    <dbReference type="NCBI Taxonomy" id="1803513"/>
    <lineage>
        <taxon>Archaea</taxon>
        <taxon>Candidatus Altarchaeota</taxon>
        <taxon>Candidatus Altiarchaeia</taxon>
        <taxon>Candidatus Altarchaeales</taxon>
        <taxon>Candidatus Altarchaeaceae</taxon>
        <taxon>Candidatus Altarchaeum</taxon>
    </lineage>
</organism>
<evidence type="ECO:0000256" key="2">
    <source>
        <dbReference type="PROSITE-ProRule" id="PRU00703"/>
    </source>
</evidence>
<dbReference type="InterPro" id="IPR000644">
    <property type="entry name" value="CBS_dom"/>
</dbReference>
<evidence type="ECO:0000259" key="3">
    <source>
        <dbReference type="PROSITE" id="PS51371"/>
    </source>
</evidence>
<dbReference type="Pfam" id="PF00571">
    <property type="entry name" value="CBS"/>
    <property type="match status" value="2"/>
</dbReference>
<dbReference type="InterPro" id="IPR005104">
    <property type="entry name" value="WHTH_HrcA_DNA-bd"/>
</dbReference>
<dbReference type="Gene3D" id="3.10.580.10">
    <property type="entry name" value="CBS-domain"/>
    <property type="match status" value="1"/>
</dbReference>
<dbReference type="GO" id="GO:0006355">
    <property type="term" value="P:regulation of DNA-templated transcription"/>
    <property type="evidence" value="ECO:0007669"/>
    <property type="project" value="InterPro"/>
</dbReference>
<evidence type="ECO:0000313" key="5">
    <source>
        <dbReference type="Proteomes" id="UP000768163"/>
    </source>
</evidence>
<dbReference type="PANTHER" id="PTHR43080">
    <property type="entry name" value="CBS DOMAIN-CONTAINING PROTEIN CBSX3, MITOCHONDRIAL"/>
    <property type="match status" value="1"/>
</dbReference>
<keyword evidence="1 2" id="KW-0129">CBS domain</keyword>
<evidence type="ECO:0000256" key="1">
    <source>
        <dbReference type="ARBA" id="ARBA00023122"/>
    </source>
</evidence>
<feature type="domain" description="CBS" evidence="3">
    <location>
        <begin position="175"/>
        <end position="232"/>
    </location>
</feature>
<dbReference type="PIRSF" id="PIRSF005063">
    <property type="entry name" value="UCP005063_CBS_MJ1232"/>
    <property type="match status" value="1"/>
</dbReference>
<dbReference type="InterPro" id="IPR036388">
    <property type="entry name" value="WH-like_DNA-bd_sf"/>
</dbReference>
<reference evidence="4" key="1">
    <citation type="submission" date="2019-11" db="EMBL/GenBank/DDBJ databases">
        <title>Lipid analysis of CO2-rich subsurface aquifers suggests an autotrophy-based deep biosphere with lysolipids enriched in CPR bacteria.</title>
        <authorList>
            <person name="Probst A.J."/>
            <person name="Elling F.J."/>
            <person name="Castelle C.J."/>
            <person name="Zhu Q."/>
            <person name="Elvert M."/>
            <person name="Birarda G."/>
            <person name="Holman H.-Y."/>
            <person name="Lane K.R."/>
            <person name="Ladd B."/>
            <person name="Ryan M.C."/>
            <person name="Woyke T."/>
            <person name="Hinrichs K.-U."/>
            <person name="Banfield J.F."/>
        </authorList>
    </citation>
    <scope>NUCLEOTIDE SEQUENCE</scope>
    <source>
        <strain evidence="4">CG_2015-01_33_1645</strain>
    </source>
</reference>
<protein>
    <submittedName>
        <fullName evidence="4">CBS domain-containing protein</fullName>
    </submittedName>
</protein>
<accession>A0A8J8CID4</accession>
<name>A0A8J8CID4_9ARCH</name>
<dbReference type="PROSITE" id="PS51371">
    <property type="entry name" value="CBS"/>
    <property type="match status" value="2"/>
</dbReference>
<feature type="domain" description="CBS" evidence="3">
    <location>
        <begin position="239"/>
        <end position="292"/>
    </location>
</feature>